<proteinExistence type="predicted"/>
<name>A0ABW6KK16_9BACI</name>
<keyword evidence="2" id="KW-1185">Reference proteome</keyword>
<evidence type="ECO:0000313" key="2">
    <source>
        <dbReference type="Proteomes" id="UP001601059"/>
    </source>
</evidence>
<dbReference type="Proteomes" id="UP001601059">
    <property type="component" value="Unassembled WGS sequence"/>
</dbReference>
<comment type="caution">
    <text evidence="1">The sequence shown here is derived from an EMBL/GenBank/DDBJ whole genome shotgun (WGS) entry which is preliminary data.</text>
</comment>
<gene>
    <name evidence="1" type="ORF">ACFYKX_25400</name>
</gene>
<sequence length="176" mass="20822">MKKERDNMEINETKRSHFQPKAYRIDVMYDIAFEACANIYGKEKTELLLTIIQSGKQVDIEKLKDLPEYNKNILAEKMLDHLKDKSIPIQDLRMTFNDPRIQTLTNIISEKYKTLENTRPIKPLRILPSYQQFVKDYSKERLGETLELAIALFIVESSQFEYELIRTVFETLVEKL</sequence>
<accession>A0ABW6KK16</accession>
<dbReference type="EMBL" id="JBIACK010000021">
    <property type="protein sequence ID" value="MFE8703912.1"/>
    <property type="molecule type" value="Genomic_DNA"/>
</dbReference>
<organism evidence="1 2">
    <name type="scientific">Cytobacillus spartinae</name>
    <dbReference type="NCBI Taxonomy" id="3299023"/>
    <lineage>
        <taxon>Bacteria</taxon>
        <taxon>Bacillati</taxon>
        <taxon>Bacillota</taxon>
        <taxon>Bacilli</taxon>
        <taxon>Bacillales</taxon>
        <taxon>Bacillaceae</taxon>
        <taxon>Cytobacillus</taxon>
    </lineage>
</organism>
<reference evidence="1 2" key="1">
    <citation type="submission" date="2024-08" db="EMBL/GenBank/DDBJ databases">
        <title>Two novel Cytobacillus novel species.</title>
        <authorList>
            <person name="Liu G."/>
        </authorList>
    </citation>
    <scope>NUCLEOTIDE SEQUENCE [LARGE SCALE GENOMIC DNA]</scope>
    <source>
        <strain evidence="1 2">FJAT-54145</strain>
    </source>
</reference>
<evidence type="ECO:0000313" key="1">
    <source>
        <dbReference type="EMBL" id="MFE8703912.1"/>
    </source>
</evidence>
<dbReference type="RefSeq" id="WP_389364835.1">
    <property type="nucleotide sequence ID" value="NZ_JBIACK010000021.1"/>
</dbReference>
<protein>
    <submittedName>
        <fullName evidence="1">Uncharacterized protein</fullName>
    </submittedName>
</protein>